<dbReference type="EMBL" id="PUHY01000016">
    <property type="protein sequence ID" value="PQO28594.1"/>
    <property type="molecule type" value="Genomic_DNA"/>
</dbReference>
<reference evidence="2 3" key="1">
    <citation type="submission" date="2018-02" db="EMBL/GenBank/DDBJ databases">
        <title>Comparative genomes isolates from brazilian mangrove.</title>
        <authorList>
            <person name="Araujo J.E."/>
            <person name="Taketani R.G."/>
            <person name="Silva M.C.P."/>
            <person name="Loureco M.V."/>
            <person name="Andreote F.D."/>
        </authorList>
    </citation>
    <scope>NUCLEOTIDE SEQUENCE [LARGE SCALE GENOMIC DNA]</scope>
    <source>
        <strain evidence="2 3">Hex-1 MGV</strain>
    </source>
</reference>
<organism evidence="2 3">
    <name type="scientific">Blastopirellula marina</name>
    <dbReference type="NCBI Taxonomy" id="124"/>
    <lineage>
        <taxon>Bacteria</taxon>
        <taxon>Pseudomonadati</taxon>
        <taxon>Planctomycetota</taxon>
        <taxon>Planctomycetia</taxon>
        <taxon>Pirellulales</taxon>
        <taxon>Pirellulaceae</taxon>
        <taxon>Blastopirellula</taxon>
    </lineage>
</organism>
<accession>A0A2S8F9I5</accession>
<dbReference type="AlphaFoldDB" id="A0A2S8F9I5"/>
<dbReference type="RefSeq" id="WP_105333263.1">
    <property type="nucleotide sequence ID" value="NZ_PUHY01000016.1"/>
</dbReference>
<evidence type="ECO:0000313" key="2">
    <source>
        <dbReference type="EMBL" id="PQO28594.1"/>
    </source>
</evidence>
<dbReference type="OrthoDB" id="275911at2"/>
<protein>
    <submittedName>
        <fullName evidence="2">Uncharacterized protein</fullName>
    </submittedName>
</protein>
<gene>
    <name evidence="2" type="ORF">C5Y83_28760</name>
</gene>
<keyword evidence="1" id="KW-0472">Membrane</keyword>
<evidence type="ECO:0000313" key="3">
    <source>
        <dbReference type="Proteomes" id="UP000238322"/>
    </source>
</evidence>
<evidence type="ECO:0000256" key="1">
    <source>
        <dbReference type="SAM" id="Phobius"/>
    </source>
</evidence>
<proteinExistence type="predicted"/>
<sequence length="194" mass="21679">MSWLIVGGLVCVGLFVLMLVVIFAALYIWGTLIERKEKRIRESGQPVLAVIVMVNPQFVRDEEMAMAPALALYSLDPPSATLAADMAETAAELFSLYTAEPSKIASLPTAVRQIAERLKDDGYQENRRTRVPREMSQGHVLYIADMILRRRYLPEGFMFSKHMACVVTGQDEGQILPLEADDEIAQQIFESAQS</sequence>
<dbReference type="Proteomes" id="UP000238322">
    <property type="component" value="Unassembled WGS sequence"/>
</dbReference>
<keyword evidence="1" id="KW-0812">Transmembrane</keyword>
<keyword evidence="1" id="KW-1133">Transmembrane helix</keyword>
<comment type="caution">
    <text evidence="2">The sequence shown here is derived from an EMBL/GenBank/DDBJ whole genome shotgun (WGS) entry which is preliminary data.</text>
</comment>
<name>A0A2S8F9I5_9BACT</name>
<feature type="transmembrane region" description="Helical" evidence="1">
    <location>
        <begin position="6"/>
        <end position="29"/>
    </location>
</feature>